<comment type="caution">
    <text evidence="6">The sequence shown here is derived from an EMBL/GenBank/DDBJ whole genome shotgun (WGS) entry which is preliminary data.</text>
</comment>
<dbReference type="InterPro" id="IPR007450">
    <property type="entry name" value="BamE_dom"/>
</dbReference>
<dbReference type="GO" id="GO:0043165">
    <property type="term" value="P:Gram-negative-bacterium-type cell outer membrane assembly"/>
    <property type="evidence" value="ECO:0007669"/>
    <property type="project" value="TreeGrafter"/>
</dbReference>
<dbReference type="AlphaFoldDB" id="A0A318QVY8"/>
<dbReference type="PANTHER" id="PTHR37482">
    <property type="entry name" value="OUTER MEMBRANE PROTEIN ASSEMBLY FACTOR BAME"/>
    <property type="match status" value="1"/>
</dbReference>
<proteinExistence type="predicted"/>
<dbReference type="GO" id="GO:1990063">
    <property type="term" value="C:Bam protein complex"/>
    <property type="evidence" value="ECO:0007669"/>
    <property type="project" value="TreeGrafter"/>
</dbReference>
<feature type="region of interest" description="Disordered" evidence="4">
    <location>
        <begin position="166"/>
        <end position="191"/>
    </location>
</feature>
<dbReference type="GO" id="GO:0030674">
    <property type="term" value="F:protein-macromolecule adaptor activity"/>
    <property type="evidence" value="ECO:0007669"/>
    <property type="project" value="TreeGrafter"/>
</dbReference>
<evidence type="ECO:0000256" key="2">
    <source>
        <dbReference type="ARBA" id="ARBA00023136"/>
    </source>
</evidence>
<accession>A0A318QVY8</accession>
<evidence type="ECO:0000256" key="1">
    <source>
        <dbReference type="ARBA" id="ARBA00022729"/>
    </source>
</evidence>
<reference evidence="6 7" key="1">
    <citation type="submission" date="2017-07" db="EMBL/GenBank/DDBJ databases">
        <title>A draft genome sequence of Komagataeibacter sp. T5K1.</title>
        <authorList>
            <person name="Skraban J."/>
            <person name="Cleenwerck I."/>
            <person name="Vandamme P."/>
            <person name="Trcek J."/>
        </authorList>
    </citation>
    <scope>NUCLEOTIDE SEQUENCE [LARGE SCALE GENOMIC DNA]</scope>
    <source>
        <strain evidence="6 7">T5K1</strain>
    </source>
</reference>
<evidence type="ECO:0000313" key="6">
    <source>
        <dbReference type="EMBL" id="PYD77013.1"/>
    </source>
</evidence>
<sequence length="191" mass="20587">MRSPQHIFSRPRSIRLFSCAVIGVGLSLSGCAVFKPSVIQRGSLVQPDDYKQLKTGTSSRSDVMDLLGSPTSRATFDDNTWIYISMKQKLVPISFPNIEKQQVVVLTFDDGGILRNLRTLNKDDARYVSMAAGRTPTPGTKINVMQQILGNVGRYNPMSQMMSNSAYGGSTGPMNSMNGGPGHGGAGNSLP</sequence>
<keyword evidence="3" id="KW-0998">Cell outer membrane</keyword>
<dbReference type="PANTHER" id="PTHR37482:SF1">
    <property type="entry name" value="OUTER MEMBRANE PROTEIN ASSEMBLY FACTOR BAME"/>
    <property type="match status" value="1"/>
</dbReference>
<evidence type="ECO:0000256" key="3">
    <source>
        <dbReference type="ARBA" id="ARBA00023237"/>
    </source>
</evidence>
<gene>
    <name evidence="6" type="ORF">CFR71_01325</name>
</gene>
<dbReference type="Gene3D" id="3.30.1450.10">
    <property type="match status" value="1"/>
</dbReference>
<dbReference type="PROSITE" id="PS51257">
    <property type="entry name" value="PROKAR_LIPOPROTEIN"/>
    <property type="match status" value="1"/>
</dbReference>
<evidence type="ECO:0000313" key="7">
    <source>
        <dbReference type="Proteomes" id="UP000247609"/>
    </source>
</evidence>
<keyword evidence="1" id="KW-0732">Signal</keyword>
<name>A0A318QVY8_9PROT</name>
<feature type="domain" description="Outer membrane protein assembly factor BamE" evidence="5">
    <location>
        <begin position="42"/>
        <end position="116"/>
    </location>
</feature>
<feature type="compositionally biased region" description="Gly residues" evidence="4">
    <location>
        <begin position="179"/>
        <end position="191"/>
    </location>
</feature>
<dbReference type="InterPro" id="IPR037873">
    <property type="entry name" value="BamE-like"/>
</dbReference>
<dbReference type="EMBL" id="NOXG01000001">
    <property type="protein sequence ID" value="PYD77013.1"/>
    <property type="molecule type" value="Genomic_DNA"/>
</dbReference>
<dbReference type="RefSeq" id="WP_110526043.1">
    <property type="nucleotide sequence ID" value="NZ_JAHRDT010000003.1"/>
</dbReference>
<dbReference type="Proteomes" id="UP000247609">
    <property type="component" value="Unassembled WGS sequence"/>
</dbReference>
<protein>
    <recommendedName>
        <fullName evidence="5">Outer membrane protein assembly factor BamE domain-containing protein</fullName>
    </recommendedName>
</protein>
<dbReference type="GO" id="GO:0051205">
    <property type="term" value="P:protein insertion into membrane"/>
    <property type="evidence" value="ECO:0007669"/>
    <property type="project" value="TreeGrafter"/>
</dbReference>
<organism evidence="6 7">
    <name type="scientific">Novacetimonas pomaceti</name>
    <dbReference type="NCBI Taxonomy" id="2021998"/>
    <lineage>
        <taxon>Bacteria</taxon>
        <taxon>Pseudomonadati</taxon>
        <taxon>Pseudomonadota</taxon>
        <taxon>Alphaproteobacteria</taxon>
        <taxon>Acetobacterales</taxon>
        <taxon>Acetobacteraceae</taxon>
        <taxon>Novacetimonas</taxon>
    </lineage>
</organism>
<evidence type="ECO:0000256" key="4">
    <source>
        <dbReference type="SAM" id="MobiDB-lite"/>
    </source>
</evidence>
<keyword evidence="2" id="KW-0472">Membrane</keyword>
<evidence type="ECO:0000259" key="5">
    <source>
        <dbReference type="Pfam" id="PF04355"/>
    </source>
</evidence>
<dbReference type="Pfam" id="PF04355">
    <property type="entry name" value="BamE"/>
    <property type="match status" value="1"/>
</dbReference>
<dbReference type="InterPro" id="IPR026592">
    <property type="entry name" value="BamE"/>
</dbReference>